<keyword evidence="1" id="KW-0732">Signal</keyword>
<evidence type="ECO:0000256" key="1">
    <source>
        <dbReference type="SAM" id="SignalP"/>
    </source>
</evidence>
<comment type="caution">
    <text evidence="2">The sequence shown here is derived from an EMBL/GenBank/DDBJ whole genome shotgun (WGS) entry which is preliminary data.</text>
</comment>
<accession>A0A200R5G6</accession>
<reference evidence="2 3" key="1">
    <citation type="journal article" date="2017" name="Mol. Plant">
        <title>The Genome of Medicinal Plant Macleaya cordata Provides New Insights into Benzylisoquinoline Alkaloids Metabolism.</title>
        <authorList>
            <person name="Liu X."/>
            <person name="Liu Y."/>
            <person name="Huang P."/>
            <person name="Ma Y."/>
            <person name="Qing Z."/>
            <person name="Tang Q."/>
            <person name="Cao H."/>
            <person name="Cheng P."/>
            <person name="Zheng Y."/>
            <person name="Yuan Z."/>
            <person name="Zhou Y."/>
            <person name="Liu J."/>
            <person name="Tang Z."/>
            <person name="Zhuo Y."/>
            <person name="Zhang Y."/>
            <person name="Yu L."/>
            <person name="Huang J."/>
            <person name="Yang P."/>
            <person name="Peng Q."/>
            <person name="Zhang J."/>
            <person name="Jiang W."/>
            <person name="Zhang Z."/>
            <person name="Lin K."/>
            <person name="Ro D.K."/>
            <person name="Chen X."/>
            <person name="Xiong X."/>
            <person name="Shang Y."/>
            <person name="Huang S."/>
            <person name="Zeng J."/>
        </authorList>
    </citation>
    <scope>NUCLEOTIDE SEQUENCE [LARGE SCALE GENOMIC DNA]</scope>
    <source>
        <strain evidence="3">cv. BLH2017</strain>
        <tissue evidence="2">Root</tissue>
    </source>
</reference>
<gene>
    <name evidence="2" type="ORF">BVC80_1835g350</name>
</gene>
<sequence length="95" mass="10445">MSSTMQQRRILLSALLLLFLTLPASVRASSSRHVLKLGSGHYSNKPRPARNLVAADPVEGLHAKHHKPKFRPGPWKNAHATFYGEADGSGTEGRY</sequence>
<evidence type="ECO:0000313" key="3">
    <source>
        <dbReference type="Proteomes" id="UP000195402"/>
    </source>
</evidence>
<feature type="signal peptide" evidence="1">
    <location>
        <begin position="1"/>
        <end position="28"/>
    </location>
</feature>
<protein>
    <submittedName>
        <fullName evidence="2">Uncharacterized protein</fullName>
    </submittedName>
</protein>
<name>A0A200R5G6_MACCD</name>
<dbReference type="EMBL" id="MVGT01000437">
    <property type="protein sequence ID" value="OVA17947.1"/>
    <property type="molecule type" value="Genomic_DNA"/>
</dbReference>
<feature type="chain" id="PRO_5012419591" evidence="1">
    <location>
        <begin position="29"/>
        <end position="95"/>
    </location>
</feature>
<evidence type="ECO:0000313" key="2">
    <source>
        <dbReference type="EMBL" id="OVA17947.1"/>
    </source>
</evidence>
<dbReference type="AlphaFoldDB" id="A0A200R5G6"/>
<dbReference type="Proteomes" id="UP000195402">
    <property type="component" value="Unassembled WGS sequence"/>
</dbReference>
<dbReference type="InParanoid" id="A0A200R5G6"/>
<proteinExistence type="predicted"/>
<keyword evidence="3" id="KW-1185">Reference proteome</keyword>
<organism evidence="2 3">
    <name type="scientific">Macleaya cordata</name>
    <name type="common">Five-seeded plume-poppy</name>
    <name type="synonym">Bocconia cordata</name>
    <dbReference type="NCBI Taxonomy" id="56857"/>
    <lineage>
        <taxon>Eukaryota</taxon>
        <taxon>Viridiplantae</taxon>
        <taxon>Streptophyta</taxon>
        <taxon>Embryophyta</taxon>
        <taxon>Tracheophyta</taxon>
        <taxon>Spermatophyta</taxon>
        <taxon>Magnoliopsida</taxon>
        <taxon>Ranunculales</taxon>
        <taxon>Papaveraceae</taxon>
        <taxon>Papaveroideae</taxon>
        <taxon>Macleaya</taxon>
    </lineage>
</organism>